<proteinExistence type="predicted"/>
<evidence type="ECO:0000256" key="1">
    <source>
        <dbReference type="SAM" id="MobiDB-lite"/>
    </source>
</evidence>
<keyword evidence="3" id="KW-1185">Reference proteome</keyword>
<name>A0A4U5MRU7_STECR</name>
<sequence>MDPSTVGTGIPNRSKMINGSIYSWNRDIQSVQDRSMDPSTVGTGIPNRSKIDQWIHLQLEPGYPIGPRSIKDLSTVGTGIPNRSKIDQRSIYSWNRDTQSVQDDQWIHLQLEPGYPIGPRLINDPSTVGTGIPNRSKIDQRSIYSWNRDTQSVQDRSKIHPQLEPGYPIGPRSIKDLSTVGTGIPNRSKIDQRSIYSWNRDTQSVQD</sequence>
<protein>
    <submittedName>
        <fullName evidence="2">Uncharacterized protein</fullName>
    </submittedName>
</protein>
<dbReference type="AlphaFoldDB" id="A0A4U5MRU7"/>
<gene>
    <name evidence="2" type="ORF">L596_019824</name>
</gene>
<reference evidence="2 3" key="1">
    <citation type="journal article" date="2015" name="Genome Biol.">
        <title>Comparative genomics of Steinernema reveals deeply conserved gene regulatory networks.</title>
        <authorList>
            <person name="Dillman A.R."/>
            <person name="Macchietto M."/>
            <person name="Porter C.F."/>
            <person name="Rogers A."/>
            <person name="Williams B."/>
            <person name="Antoshechkin I."/>
            <person name="Lee M.M."/>
            <person name="Goodwin Z."/>
            <person name="Lu X."/>
            <person name="Lewis E.E."/>
            <person name="Goodrich-Blair H."/>
            <person name="Stock S.P."/>
            <person name="Adams B.J."/>
            <person name="Sternberg P.W."/>
            <person name="Mortazavi A."/>
        </authorList>
    </citation>
    <scope>NUCLEOTIDE SEQUENCE [LARGE SCALE GENOMIC DNA]</scope>
    <source>
        <strain evidence="2 3">ALL</strain>
    </source>
</reference>
<evidence type="ECO:0000313" key="2">
    <source>
        <dbReference type="EMBL" id="TKR72364.1"/>
    </source>
</evidence>
<feature type="region of interest" description="Disordered" evidence="1">
    <location>
        <begin position="149"/>
        <end position="188"/>
    </location>
</feature>
<comment type="caution">
    <text evidence="2">The sequence shown here is derived from an EMBL/GenBank/DDBJ whole genome shotgun (WGS) entry which is preliminary data.</text>
</comment>
<reference evidence="2 3" key="2">
    <citation type="journal article" date="2019" name="G3 (Bethesda)">
        <title>Hybrid Assembly of the Genome of the Entomopathogenic Nematode Steinernema carpocapsae Identifies the X-Chromosome.</title>
        <authorList>
            <person name="Serra L."/>
            <person name="Macchietto M."/>
            <person name="Macias-Munoz A."/>
            <person name="McGill C.J."/>
            <person name="Rodriguez I.M."/>
            <person name="Rodriguez B."/>
            <person name="Murad R."/>
            <person name="Mortazavi A."/>
        </authorList>
    </citation>
    <scope>NUCLEOTIDE SEQUENCE [LARGE SCALE GENOMIC DNA]</scope>
    <source>
        <strain evidence="2 3">ALL</strain>
    </source>
</reference>
<dbReference type="STRING" id="34508.A0A4U5MRU7"/>
<evidence type="ECO:0000313" key="3">
    <source>
        <dbReference type="Proteomes" id="UP000298663"/>
    </source>
</evidence>
<dbReference type="EMBL" id="AZBU02000006">
    <property type="protein sequence ID" value="TKR72364.1"/>
    <property type="molecule type" value="Genomic_DNA"/>
</dbReference>
<accession>A0A4U5MRU7</accession>
<organism evidence="2 3">
    <name type="scientific">Steinernema carpocapsae</name>
    <name type="common">Entomopathogenic nematode</name>
    <dbReference type="NCBI Taxonomy" id="34508"/>
    <lineage>
        <taxon>Eukaryota</taxon>
        <taxon>Metazoa</taxon>
        <taxon>Ecdysozoa</taxon>
        <taxon>Nematoda</taxon>
        <taxon>Chromadorea</taxon>
        <taxon>Rhabditida</taxon>
        <taxon>Tylenchina</taxon>
        <taxon>Panagrolaimomorpha</taxon>
        <taxon>Strongyloidoidea</taxon>
        <taxon>Steinernematidae</taxon>
        <taxon>Steinernema</taxon>
    </lineage>
</organism>
<dbReference type="Proteomes" id="UP000298663">
    <property type="component" value="Unassembled WGS sequence"/>
</dbReference>